<proteinExistence type="predicted"/>
<evidence type="ECO:0000313" key="1">
    <source>
        <dbReference type="EMBL" id="KWU00638.1"/>
    </source>
</evidence>
<keyword evidence="2" id="KW-1185">Reference proteome</keyword>
<reference evidence="1 2" key="1">
    <citation type="submission" date="2015-11" db="EMBL/GenBank/DDBJ databases">
        <title>Draft WGS of Vibrio toranzoniae.</title>
        <authorList>
            <person name="Lasa A."/>
            <person name="Romalde J.L."/>
        </authorList>
    </citation>
    <scope>NUCLEOTIDE SEQUENCE [LARGE SCALE GENOMIC DNA]</scope>
    <source>
        <strain evidence="1 2">Vb 10.8</strain>
    </source>
</reference>
<comment type="caution">
    <text evidence="1">The sequence shown here is derived from an EMBL/GenBank/DDBJ whole genome shotgun (WGS) entry which is preliminary data.</text>
</comment>
<evidence type="ECO:0000313" key="2">
    <source>
        <dbReference type="Proteomes" id="UP000057389"/>
    </source>
</evidence>
<dbReference type="Proteomes" id="UP000057389">
    <property type="component" value="Unassembled WGS sequence"/>
</dbReference>
<organism evidence="1 2">
    <name type="scientific">Vibrio toranzoniae</name>
    <dbReference type="NCBI Taxonomy" id="1194427"/>
    <lineage>
        <taxon>Bacteria</taxon>
        <taxon>Pseudomonadati</taxon>
        <taxon>Pseudomonadota</taxon>
        <taxon>Gammaproteobacteria</taxon>
        <taxon>Vibrionales</taxon>
        <taxon>Vibrionaceae</taxon>
        <taxon>Vibrio</taxon>
    </lineage>
</organism>
<gene>
    <name evidence="1" type="ORF">APQ14_08950</name>
</gene>
<name>A0A109D837_9VIBR</name>
<dbReference type="AlphaFoldDB" id="A0A109D837"/>
<protein>
    <submittedName>
        <fullName evidence="1">Uncharacterized protein</fullName>
    </submittedName>
</protein>
<dbReference type="EMBL" id="LMXU01000021">
    <property type="protein sequence ID" value="KWU00638.1"/>
    <property type="molecule type" value="Genomic_DNA"/>
</dbReference>
<sequence>MTYYWLVSKHTKNFNTVNLSALIVLKLAMKTSNNFWFEQSWEVDQITLIFISIIGSRNARLFDSRIILMAPPK</sequence>
<accession>A0A109D837</accession>